<dbReference type="PANTHER" id="PTHR30069:SF29">
    <property type="entry name" value="HEMOGLOBIN AND HEMOGLOBIN-HAPTOGLOBIN-BINDING PROTEIN 1-RELATED"/>
    <property type="match status" value="1"/>
</dbReference>
<evidence type="ECO:0000256" key="11">
    <source>
        <dbReference type="RuleBase" id="RU003357"/>
    </source>
</evidence>
<keyword evidence="7 10" id="KW-0472">Membrane</keyword>
<evidence type="ECO:0000259" key="12">
    <source>
        <dbReference type="Pfam" id="PF00593"/>
    </source>
</evidence>
<dbReference type="InterPro" id="IPR037066">
    <property type="entry name" value="Plug_dom_sf"/>
</dbReference>
<dbReference type="InterPro" id="IPR012910">
    <property type="entry name" value="Plug_dom"/>
</dbReference>
<dbReference type="GO" id="GO:0003824">
    <property type="term" value="F:catalytic activity"/>
    <property type="evidence" value="ECO:0007669"/>
    <property type="project" value="InterPro"/>
</dbReference>
<sequence length="765" mass="85613">MEKIIDLLHSGGYSCVIGNGAEIRTFTQRGVADLYDLFQQEPSFMEGACIADKVIGKAAAGLMVLGGIRRVYADVISQPALTLLHDANVEVTYIRLVPFIENRDKSGWCPLETACHEISSLEEIFRIIENFLSKMRMKKNLLGILFACTFLSTSLEAQVRRDTTHTTQNYEIDGVVVTGTRNETDIRHLPMTVSVLNRETIEKRLEPSLLPMLTEQIPGLFTTSRGIMGYGVSSGAAGGISLRGIGGSPTTGLLVLIDGHPQYMGLMGHPIADAYQSMLAEKVEVVRGPASVLYGSNAMGGVINIVTRQQREDGVRTGARLGYGSYNTWTTEVTNQVKKGRFSSVITGSYNRTDGHRPDMEFEQYGGYTRLGYELNRTWNISADLNLTHFNASNPGTVSTPVFDNDSRITRGMTSFALENKYEHTSGALKLFYNWGKHHINDGYGTGEAPLDYRFNSKDRMTGISWYQSTSLFTGNRLTVGLDYMRFGGEAWNRFITDRHKENISDKSENEIAGYVDFRQAIGSHLTIDAGIRADHHTVSGTEWIPQVGLSVQLPHNASLKAMASKGFRNPTIRELYMFRPANPDLLPERLWNYELSYSQRLFDQTFYYGVNLFYINGDNMIQTIRTDGRPLNVNTGKVENWGAEASIAYHIHPTWNLTANYSWLHMEHPLVAAPEHKLYAGIDFTKGKWNFSTGIQYVAGLYTVVSPEEKKENFLLWNLRGNYRICSIAGLFVKGENLLAQRYEINAGYPMPKATFMGGININF</sequence>
<evidence type="ECO:0000256" key="2">
    <source>
        <dbReference type="ARBA" id="ARBA00022448"/>
    </source>
</evidence>
<comment type="caution">
    <text evidence="14">The sequence shown here is derived from an EMBL/GenBank/DDBJ whole genome shotgun (WGS) entry which is preliminary data.</text>
</comment>
<evidence type="ECO:0000256" key="9">
    <source>
        <dbReference type="ARBA" id="ARBA00023237"/>
    </source>
</evidence>
<dbReference type="Gene3D" id="3.40.140.30">
    <property type="entry name" value="Hypothetical protein TM1506"/>
    <property type="match status" value="1"/>
</dbReference>
<dbReference type="Gene3D" id="2.170.130.10">
    <property type="entry name" value="TonB-dependent receptor, plug domain"/>
    <property type="match status" value="1"/>
</dbReference>
<dbReference type="GO" id="GO:0015344">
    <property type="term" value="F:siderophore uptake transmembrane transporter activity"/>
    <property type="evidence" value="ECO:0007669"/>
    <property type="project" value="TreeGrafter"/>
</dbReference>
<evidence type="ECO:0000259" key="13">
    <source>
        <dbReference type="Pfam" id="PF07715"/>
    </source>
</evidence>
<keyword evidence="6 11" id="KW-0798">TonB box</keyword>
<dbReference type="Proteomes" id="UP000286270">
    <property type="component" value="Unassembled WGS sequence"/>
</dbReference>
<evidence type="ECO:0000256" key="8">
    <source>
        <dbReference type="ARBA" id="ARBA00023170"/>
    </source>
</evidence>
<keyword evidence="2 10" id="KW-0813">Transport</keyword>
<dbReference type="CDD" id="cd01347">
    <property type="entry name" value="ligand_gated_channel"/>
    <property type="match status" value="1"/>
</dbReference>
<protein>
    <submittedName>
        <fullName evidence="14">TonB-dependent receptor</fullName>
    </submittedName>
</protein>
<evidence type="ECO:0000256" key="4">
    <source>
        <dbReference type="ARBA" id="ARBA00022692"/>
    </source>
</evidence>
<keyword evidence="9 10" id="KW-0998">Cell outer membrane</keyword>
<dbReference type="Pfam" id="PF08973">
    <property type="entry name" value="TM1506"/>
    <property type="match status" value="1"/>
</dbReference>
<comment type="subcellular location">
    <subcellularLocation>
        <location evidence="1 10">Cell outer membrane</location>
        <topology evidence="1 10">Multi-pass membrane protein</topology>
    </subcellularLocation>
</comment>
<evidence type="ECO:0000313" key="14">
    <source>
        <dbReference type="EMBL" id="RGV55751.1"/>
    </source>
</evidence>
<dbReference type="PROSITE" id="PS52016">
    <property type="entry name" value="TONB_DEPENDENT_REC_3"/>
    <property type="match status" value="1"/>
</dbReference>
<evidence type="ECO:0000256" key="1">
    <source>
        <dbReference type="ARBA" id="ARBA00004571"/>
    </source>
</evidence>
<dbReference type="GO" id="GO:0044718">
    <property type="term" value="P:siderophore transmembrane transport"/>
    <property type="evidence" value="ECO:0007669"/>
    <property type="project" value="TreeGrafter"/>
</dbReference>
<dbReference type="PANTHER" id="PTHR30069">
    <property type="entry name" value="TONB-DEPENDENT OUTER MEMBRANE RECEPTOR"/>
    <property type="match status" value="1"/>
</dbReference>
<gene>
    <name evidence="14" type="ORF">DWW08_07670</name>
</gene>
<comment type="similarity">
    <text evidence="10 11">Belongs to the TonB-dependent receptor family.</text>
</comment>
<dbReference type="Pfam" id="PF00593">
    <property type="entry name" value="TonB_dep_Rec_b-barrel"/>
    <property type="match status" value="1"/>
</dbReference>
<dbReference type="InterPro" id="IPR016193">
    <property type="entry name" value="Cytidine_deaminase-like"/>
</dbReference>
<evidence type="ECO:0000256" key="5">
    <source>
        <dbReference type="ARBA" id="ARBA00022729"/>
    </source>
</evidence>
<feature type="domain" description="TonB-dependent receptor-like beta-barrel" evidence="12">
    <location>
        <begin position="362"/>
        <end position="726"/>
    </location>
</feature>
<dbReference type="Gene3D" id="2.40.170.20">
    <property type="entry name" value="TonB-dependent receptor, beta-barrel domain"/>
    <property type="match status" value="1"/>
</dbReference>
<evidence type="ECO:0000256" key="10">
    <source>
        <dbReference type="PROSITE-ProRule" id="PRU01360"/>
    </source>
</evidence>
<evidence type="ECO:0000313" key="15">
    <source>
        <dbReference type="Proteomes" id="UP000286270"/>
    </source>
</evidence>
<name>A0A412YEA3_BACFG</name>
<dbReference type="RefSeq" id="WP_122142218.1">
    <property type="nucleotide sequence ID" value="NZ_JAFKPL010000010.1"/>
</dbReference>
<dbReference type="Pfam" id="PF07715">
    <property type="entry name" value="Plug"/>
    <property type="match status" value="1"/>
</dbReference>
<reference evidence="14 15" key="1">
    <citation type="submission" date="2018-08" db="EMBL/GenBank/DDBJ databases">
        <title>A genome reference for cultivated species of the human gut microbiota.</title>
        <authorList>
            <person name="Zou Y."/>
            <person name="Xue W."/>
            <person name="Luo G."/>
        </authorList>
    </citation>
    <scope>NUCLEOTIDE SEQUENCE [LARGE SCALE GENOMIC DNA]</scope>
    <source>
        <strain evidence="14 15">AF14-26</strain>
    </source>
</reference>
<evidence type="ECO:0000256" key="7">
    <source>
        <dbReference type="ARBA" id="ARBA00023136"/>
    </source>
</evidence>
<dbReference type="SUPFAM" id="SSF53927">
    <property type="entry name" value="Cytidine deaminase-like"/>
    <property type="match status" value="1"/>
</dbReference>
<dbReference type="AlphaFoldDB" id="A0A412YEA3"/>
<keyword evidence="3 10" id="KW-1134">Transmembrane beta strand</keyword>
<organism evidence="14 15">
    <name type="scientific">Bacteroides fragilis</name>
    <dbReference type="NCBI Taxonomy" id="817"/>
    <lineage>
        <taxon>Bacteria</taxon>
        <taxon>Pseudomonadati</taxon>
        <taxon>Bacteroidota</taxon>
        <taxon>Bacteroidia</taxon>
        <taxon>Bacteroidales</taxon>
        <taxon>Bacteroidaceae</taxon>
        <taxon>Bacteroides</taxon>
    </lineage>
</organism>
<keyword evidence="5" id="KW-0732">Signal</keyword>
<accession>A0A412YEA3</accession>
<dbReference type="SUPFAM" id="SSF56935">
    <property type="entry name" value="Porins"/>
    <property type="match status" value="1"/>
</dbReference>
<keyword evidence="8 14" id="KW-0675">Receptor</keyword>
<dbReference type="InterPro" id="IPR015067">
    <property type="entry name" value="DUF1893_TM1506-like"/>
</dbReference>
<keyword evidence="4 10" id="KW-0812">Transmembrane</keyword>
<dbReference type="InterPro" id="IPR039426">
    <property type="entry name" value="TonB-dep_rcpt-like"/>
</dbReference>
<evidence type="ECO:0000256" key="6">
    <source>
        <dbReference type="ARBA" id="ARBA00023077"/>
    </source>
</evidence>
<feature type="domain" description="TonB-dependent receptor plug" evidence="13">
    <location>
        <begin position="186"/>
        <end position="302"/>
    </location>
</feature>
<dbReference type="EMBL" id="QRZH01000005">
    <property type="protein sequence ID" value="RGV55751.1"/>
    <property type="molecule type" value="Genomic_DNA"/>
</dbReference>
<dbReference type="GO" id="GO:0009279">
    <property type="term" value="C:cell outer membrane"/>
    <property type="evidence" value="ECO:0007669"/>
    <property type="project" value="UniProtKB-SubCell"/>
</dbReference>
<dbReference type="InterPro" id="IPR036942">
    <property type="entry name" value="Beta-barrel_TonB_sf"/>
</dbReference>
<proteinExistence type="inferred from homology"/>
<evidence type="ECO:0000256" key="3">
    <source>
        <dbReference type="ARBA" id="ARBA00022452"/>
    </source>
</evidence>
<dbReference type="InterPro" id="IPR037081">
    <property type="entry name" value="Hyp_TM1506"/>
</dbReference>
<dbReference type="InterPro" id="IPR000531">
    <property type="entry name" value="Beta-barrel_TonB"/>
</dbReference>